<evidence type="ECO:0000256" key="2">
    <source>
        <dbReference type="ARBA" id="ARBA00006402"/>
    </source>
</evidence>
<evidence type="ECO:0000313" key="11">
    <source>
        <dbReference type="EMBL" id="BAZ01320.1"/>
    </source>
</evidence>
<feature type="domain" description="PAS" evidence="9">
    <location>
        <begin position="33"/>
        <end position="69"/>
    </location>
</feature>
<dbReference type="PRINTS" id="PR00344">
    <property type="entry name" value="BCTRLSENSOR"/>
</dbReference>
<dbReference type="NCBIfam" id="TIGR00229">
    <property type="entry name" value="sensory_box"/>
    <property type="match status" value="2"/>
</dbReference>
<dbReference type="Gene3D" id="1.10.287.130">
    <property type="match status" value="1"/>
</dbReference>
<evidence type="ECO:0000256" key="4">
    <source>
        <dbReference type="ARBA" id="ARBA00022553"/>
    </source>
</evidence>
<dbReference type="Pfam" id="PF01590">
    <property type="entry name" value="GAF"/>
    <property type="match status" value="1"/>
</dbReference>
<reference evidence="11 12" key="1">
    <citation type="submission" date="2017-06" db="EMBL/GenBank/DDBJ databases">
        <title>Genome sequencing of cyanobaciteial culture collection at National Institute for Environmental Studies (NIES).</title>
        <authorList>
            <person name="Hirose Y."/>
            <person name="Shimura Y."/>
            <person name="Fujisawa T."/>
            <person name="Nakamura Y."/>
            <person name="Kawachi M."/>
        </authorList>
    </citation>
    <scope>NUCLEOTIDE SEQUENCE [LARGE SCALE GENOMIC DNA]</scope>
    <source>
        <strain evidence="11 12">NIES-37</strain>
    </source>
</reference>
<evidence type="ECO:0000259" key="10">
    <source>
        <dbReference type="PROSITE" id="PS50113"/>
    </source>
</evidence>
<feature type="domain" description="PAC" evidence="10">
    <location>
        <begin position="209"/>
        <end position="261"/>
    </location>
</feature>
<evidence type="ECO:0000259" key="9">
    <source>
        <dbReference type="PROSITE" id="PS50112"/>
    </source>
</evidence>
<comment type="similarity">
    <text evidence="2">In the N-terminal section; belongs to the phytochrome family.</text>
</comment>
<dbReference type="InterPro" id="IPR003661">
    <property type="entry name" value="HisK_dim/P_dom"/>
</dbReference>
<evidence type="ECO:0000313" key="12">
    <source>
        <dbReference type="Proteomes" id="UP000218785"/>
    </source>
</evidence>
<evidence type="ECO:0000256" key="1">
    <source>
        <dbReference type="ARBA" id="ARBA00000085"/>
    </source>
</evidence>
<dbReference type="CDD" id="cd00130">
    <property type="entry name" value="PAS"/>
    <property type="match status" value="2"/>
</dbReference>
<dbReference type="PANTHER" id="PTHR43065">
    <property type="entry name" value="SENSOR HISTIDINE KINASE"/>
    <property type="match status" value="1"/>
</dbReference>
<evidence type="ECO:0000256" key="3">
    <source>
        <dbReference type="ARBA" id="ARBA00012438"/>
    </source>
</evidence>
<keyword evidence="5 11" id="KW-0418">Kinase</keyword>
<dbReference type="AlphaFoldDB" id="A0A1Z4N6G7"/>
<dbReference type="Pfam" id="PF13426">
    <property type="entry name" value="PAS_9"/>
    <property type="match status" value="1"/>
</dbReference>
<dbReference type="Gene3D" id="3.30.450.20">
    <property type="entry name" value="PAS domain"/>
    <property type="match status" value="2"/>
</dbReference>
<dbReference type="InterPro" id="IPR035965">
    <property type="entry name" value="PAS-like_dom_sf"/>
</dbReference>
<gene>
    <name evidence="11" type="ORF">NIES37_53190</name>
</gene>
<keyword evidence="12" id="KW-1185">Reference proteome</keyword>
<dbReference type="SUPFAM" id="SSF55874">
    <property type="entry name" value="ATPase domain of HSP90 chaperone/DNA topoisomerase II/histidine kinase"/>
    <property type="match status" value="1"/>
</dbReference>
<dbReference type="InterPro" id="IPR000700">
    <property type="entry name" value="PAS-assoc_C"/>
</dbReference>
<dbReference type="InterPro" id="IPR000014">
    <property type="entry name" value="PAS"/>
</dbReference>
<feature type="domain" description="PAS" evidence="9">
    <location>
        <begin position="137"/>
        <end position="182"/>
    </location>
</feature>
<dbReference type="InterPro" id="IPR013655">
    <property type="entry name" value="PAS_fold_3"/>
</dbReference>
<dbReference type="InterPro" id="IPR004358">
    <property type="entry name" value="Sig_transdc_His_kin-like_C"/>
</dbReference>
<dbReference type="SUPFAM" id="SSF55781">
    <property type="entry name" value="GAF domain-like"/>
    <property type="match status" value="2"/>
</dbReference>
<name>A0A1Z4N6G7_9CYAN</name>
<protein>
    <recommendedName>
        <fullName evidence="3">histidine kinase</fullName>
        <ecNumber evidence="3">2.7.13.3</ecNumber>
    </recommendedName>
</protein>
<dbReference type="SUPFAM" id="SSF47384">
    <property type="entry name" value="Homodimeric domain of signal transducing histidine kinase"/>
    <property type="match status" value="1"/>
</dbReference>
<dbReference type="EMBL" id="AP018248">
    <property type="protein sequence ID" value="BAZ01320.1"/>
    <property type="molecule type" value="Genomic_DNA"/>
</dbReference>
<dbReference type="PROSITE" id="PS50109">
    <property type="entry name" value="HIS_KIN"/>
    <property type="match status" value="1"/>
</dbReference>
<evidence type="ECO:0000256" key="5">
    <source>
        <dbReference type="ARBA" id="ARBA00022777"/>
    </source>
</evidence>
<dbReference type="InterPro" id="IPR016132">
    <property type="entry name" value="Phyto_chromo_attachment"/>
</dbReference>
<dbReference type="PROSITE" id="PS50112">
    <property type="entry name" value="PAS"/>
    <property type="match status" value="2"/>
</dbReference>
<dbReference type="KEGG" id="ttq:NIES37_53190"/>
<sequence length="921" mass="104558">MQQPFQLEDVESVAKYSRFFSLSLDLLCIAGFDGYFKHLNQTWSKVLGWSNQELIAKPFIEFVHPEDRESTILEAEKLTTGLDTIYFENRYLCADGSYKWLSWNSTTFHEEKLIYAIARDITITKEQEIVLRNSLQESENLKYAINAHSLVAITDYKGRITYVNDKFCTTSQYSREELIGKNHKIINSGYHSKEFFAQLWETISQGKIWQGEIKNKAKDGTFYWVETTIVPKLSADGRPEKYVAIRTDITQRKFSELAIRERSHLSLLSAEVSLILAQSGSLTDIIQQCTHTISQYLNVAFVGIWTGERQTTDIQFQAGVTCTDSSCSVLTNLQNFPNQTLLVNSVIDTINQNHQVILNQDLPTNYQFSNLENISSNLLFSAYPLIVEEELVGIMALFSCESLSQPTHNMLNWIANNIAVAIDRIWAKAQLLSRREALLLGLASQIRSSLELDTILETAVREIRSLLQIDRCYFIRYLPDFSQTSLSITHEARQPELPSILSVISLKKYSFLAKHLLHQELICIHNIDSDRQIEEHIEKFLTEFGITSLLLLPVSSNTGELGAIVCSHCSGERVWEDSEINLLQAVTDQLGIAIDHAQLYTQSRSATLAAQAQAEKLSDTLHKLQQTQAQLIQQEKMSSLGQLVAGIAHEINNPVNFIHGNLTPADEYVQELLELLKLYEKHYPYPVHEIQEFCETVDLEFIAHDLLKLLSSMRIGTNRIREIVLSLRNFSRLDEAEMKAVNIHEGLDSTLLILQNRLKAKPEHPIGIEIIKEYGGLPLVECYPGQINQVFMNIINNSIDALENDHNQHSRSDTQNNRSQIRIRTELVNNNRVIVRIADNGTGIAKDVQSKLFDPFFTTKPVGKGTGLGLSISYQIVVEKHAGILRCESILGKGTEFWIEIPLKQKETPILSQELRQIASC</sequence>
<keyword evidence="5 11" id="KW-0808">Transferase</keyword>
<dbReference type="InterPro" id="IPR001610">
    <property type="entry name" value="PAC"/>
</dbReference>
<dbReference type="InterPro" id="IPR003594">
    <property type="entry name" value="HATPase_dom"/>
</dbReference>
<dbReference type="EC" id="2.7.13.3" evidence="3"/>
<dbReference type="PROSITE" id="PS50113">
    <property type="entry name" value="PAC"/>
    <property type="match status" value="1"/>
</dbReference>
<dbReference type="PROSITE" id="PS50046">
    <property type="entry name" value="PHYTOCHROME_2"/>
    <property type="match status" value="1"/>
</dbReference>
<dbReference type="SMART" id="SM00387">
    <property type="entry name" value="HATPase_c"/>
    <property type="match status" value="1"/>
</dbReference>
<accession>A0A1Z4N6G7</accession>
<dbReference type="SMART" id="SM00091">
    <property type="entry name" value="PAS"/>
    <property type="match status" value="2"/>
</dbReference>
<dbReference type="SUPFAM" id="SSF55785">
    <property type="entry name" value="PYP-like sensor domain (PAS domain)"/>
    <property type="match status" value="2"/>
</dbReference>
<dbReference type="SMART" id="SM00086">
    <property type="entry name" value="PAC"/>
    <property type="match status" value="2"/>
</dbReference>
<dbReference type="PANTHER" id="PTHR43065:SF48">
    <property type="entry name" value="HISTIDINE KINASE"/>
    <property type="match status" value="1"/>
</dbReference>
<feature type="domain" description="Histidine kinase" evidence="8">
    <location>
        <begin position="646"/>
        <end position="905"/>
    </location>
</feature>
<evidence type="ECO:0000256" key="6">
    <source>
        <dbReference type="ARBA" id="ARBA00023012"/>
    </source>
</evidence>
<dbReference type="InterPro" id="IPR003018">
    <property type="entry name" value="GAF"/>
</dbReference>
<keyword evidence="4" id="KW-0597">Phosphoprotein</keyword>
<dbReference type="SMART" id="SM00065">
    <property type="entry name" value="GAF"/>
    <property type="match status" value="2"/>
</dbReference>
<dbReference type="Gene3D" id="3.30.450.40">
    <property type="match status" value="2"/>
</dbReference>
<dbReference type="RefSeq" id="WP_096580826.1">
    <property type="nucleotide sequence ID" value="NZ_CAWNJS010000001.1"/>
</dbReference>
<dbReference type="Proteomes" id="UP000218785">
    <property type="component" value="Chromosome"/>
</dbReference>
<dbReference type="InterPro" id="IPR029016">
    <property type="entry name" value="GAF-like_dom_sf"/>
</dbReference>
<dbReference type="Pfam" id="PF02518">
    <property type="entry name" value="HATPase_c"/>
    <property type="match status" value="1"/>
</dbReference>
<dbReference type="InterPro" id="IPR036890">
    <property type="entry name" value="HATPase_C_sf"/>
</dbReference>
<comment type="catalytic activity">
    <reaction evidence="1">
        <text>ATP + protein L-histidine = ADP + protein N-phospho-L-histidine.</text>
        <dbReference type="EC" id="2.7.13.3"/>
    </reaction>
</comment>
<feature type="domain" description="Phytochrome chromophore attachment site" evidence="7">
    <location>
        <begin position="451"/>
        <end position="589"/>
    </location>
</feature>
<evidence type="ECO:0000259" key="7">
    <source>
        <dbReference type="PROSITE" id="PS50046"/>
    </source>
</evidence>
<evidence type="ECO:0000259" key="8">
    <source>
        <dbReference type="PROSITE" id="PS50109"/>
    </source>
</evidence>
<dbReference type="InterPro" id="IPR036097">
    <property type="entry name" value="HisK_dim/P_sf"/>
</dbReference>
<dbReference type="GO" id="GO:0000155">
    <property type="term" value="F:phosphorelay sensor kinase activity"/>
    <property type="evidence" value="ECO:0007669"/>
    <property type="project" value="InterPro"/>
</dbReference>
<organism evidence="11 12">
    <name type="scientific">Tolypothrix tenuis PCC 7101</name>
    <dbReference type="NCBI Taxonomy" id="231146"/>
    <lineage>
        <taxon>Bacteria</taxon>
        <taxon>Bacillati</taxon>
        <taxon>Cyanobacteriota</taxon>
        <taxon>Cyanophyceae</taxon>
        <taxon>Nostocales</taxon>
        <taxon>Tolypothrichaceae</taxon>
        <taxon>Tolypothrix</taxon>
    </lineage>
</organism>
<dbReference type="InterPro" id="IPR005467">
    <property type="entry name" value="His_kinase_dom"/>
</dbReference>
<proteinExistence type="inferred from homology"/>
<dbReference type="Pfam" id="PF08447">
    <property type="entry name" value="PAS_3"/>
    <property type="match status" value="1"/>
</dbReference>
<dbReference type="Gene3D" id="3.30.565.10">
    <property type="entry name" value="Histidine kinase-like ATPase, C-terminal domain"/>
    <property type="match status" value="1"/>
</dbReference>
<dbReference type="CDD" id="cd00082">
    <property type="entry name" value="HisKA"/>
    <property type="match status" value="1"/>
</dbReference>
<keyword evidence="6" id="KW-0902">Two-component regulatory system</keyword>